<dbReference type="EMBL" id="VUJU01016088">
    <property type="protein sequence ID" value="KAF0690978.1"/>
    <property type="molecule type" value="Genomic_DNA"/>
</dbReference>
<keyword evidence="2" id="KW-1185">Reference proteome</keyword>
<dbReference type="OrthoDB" id="6585618at2759"/>
<evidence type="ECO:0000313" key="1">
    <source>
        <dbReference type="EMBL" id="KAF0690978.1"/>
    </source>
</evidence>
<proteinExistence type="predicted"/>
<dbReference type="PANTHER" id="PTHR46880:SF5">
    <property type="entry name" value="DUF4371 DOMAIN-CONTAINING PROTEIN"/>
    <property type="match status" value="1"/>
</dbReference>
<gene>
    <name evidence="1" type="ORF">FWK35_00035911</name>
</gene>
<keyword evidence="1" id="KW-0436">Ligase</keyword>
<feature type="non-terminal residue" evidence="1">
    <location>
        <position position="1"/>
    </location>
</feature>
<name>A0A6G0VKZ3_APHCR</name>
<dbReference type="PANTHER" id="PTHR46880">
    <property type="entry name" value="RAS-ASSOCIATING DOMAIN-CONTAINING PROTEIN"/>
    <property type="match status" value="1"/>
</dbReference>
<protein>
    <submittedName>
        <fullName evidence="1">E3 SUMO-protein ligase KIAA1586-like isoform X3</fullName>
    </submittedName>
</protein>
<comment type="caution">
    <text evidence="1">The sequence shown here is derived from an EMBL/GenBank/DDBJ whole genome shotgun (WGS) entry which is preliminary data.</text>
</comment>
<dbReference type="AlphaFoldDB" id="A0A6G0VKZ3"/>
<reference evidence="1 2" key="1">
    <citation type="submission" date="2019-08" db="EMBL/GenBank/DDBJ databases">
        <title>Whole genome of Aphis craccivora.</title>
        <authorList>
            <person name="Voronova N.V."/>
            <person name="Shulinski R.S."/>
            <person name="Bandarenka Y.V."/>
            <person name="Zhorov D.G."/>
            <person name="Warner D."/>
        </authorList>
    </citation>
    <scope>NUCLEOTIDE SEQUENCE [LARGE SCALE GENOMIC DNA]</scope>
    <source>
        <strain evidence="1">180601</strain>
        <tissue evidence="1">Whole Body</tissue>
    </source>
</reference>
<feature type="non-terminal residue" evidence="1">
    <location>
        <position position="345"/>
    </location>
</feature>
<evidence type="ECO:0000313" key="2">
    <source>
        <dbReference type="Proteomes" id="UP000478052"/>
    </source>
</evidence>
<dbReference type="Proteomes" id="UP000478052">
    <property type="component" value="Unassembled WGS sequence"/>
</dbReference>
<dbReference type="GO" id="GO:0016874">
    <property type="term" value="F:ligase activity"/>
    <property type="evidence" value="ECO:0007669"/>
    <property type="project" value="UniProtKB-KW"/>
</dbReference>
<accession>A0A6G0VKZ3</accession>
<sequence>AMAKRNNNNINDLLTKWLSSVSSSCLPKTNASNIINTNVITSTTTTTINVNITTTTNISNTTTTSTTSDIRTIISSKPTSQIPKITQDLGALFGQEVIDNHLTKLYHTISIKMLRLSTLPTSIIQQSTQMGRAILKANENLGNKIGSLMIHTYGDAKKLTQSAYTYPMTSHKEFLQCIVKSYKKTLSDKLISETISMSLRCDGSVGRSQIDKIYVIIKTVSLKGVEEQYLLGAGQVEKRGAEGILDAIETACINNVGHDVTEYIFKNISSIVTDGAAVNIGNKGGLWTLFENKWRNNSNKSNVPLIKIWCAVHRSNLAWKDVSSTVIEVSHIVSKLSGISAFSTI</sequence>
<organism evidence="1 2">
    <name type="scientific">Aphis craccivora</name>
    <name type="common">Cowpea aphid</name>
    <dbReference type="NCBI Taxonomy" id="307492"/>
    <lineage>
        <taxon>Eukaryota</taxon>
        <taxon>Metazoa</taxon>
        <taxon>Ecdysozoa</taxon>
        <taxon>Arthropoda</taxon>
        <taxon>Hexapoda</taxon>
        <taxon>Insecta</taxon>
        <taxon>Pterygota</taxon>
        <taxon>Neoptera</taxon>
        <taxon>Paraneoptera</taxon>
        <taxon>Hemiptera</taxon>
        <taxon>Sternorrhyncha</taxon>
        <taxon>Aphidomorpha</taxon>
        <taxon>Aphidoidea</taxon>
        <taxon>Aphididae</taxon>
        <taxon>Aphidini</taxon>
        <taxon>Aphis</taxon>
        <taxon>Aphis</taxon>
    </lineage>
</organism>